<dbReference type="EMBL" id="BMIB01000002">
    <property type="protein sequence ID" value="GGH67374.1"/>
    <property type="molecule type" value="Genomic_DNA"/>
</dbReference>
<reference evidence="1" key="2">
    <citation type="submission" date="2020-09" db="EMBL/GenBank/DDBJ databases">
        <authorList>
            <person name="Sun Q."/>
            <person name="Zhou Y."/>
        </authorList>
    </citation>
    <scope>NUCLEOTIDE SEQUENCE</scope>
    <source>
        <strain evidence="1">CGMCC 1.15290</strain>
    </source>
</reference>
<protein>
    <submittedName>
        <fullName evidence="1">Uncharacterized protein</fullName>
    </submittedName>
</protein>
<accession>A0A917MVU9</accession>
<dbReference type="Proteomes" id="UP000627292">
    <property type="component" value="Unassembled WGS sequence"/>
</dbReference>
<proteinExistence type="predicted"/>
<name>A0A917MVU9_9BACT</name>
<keyword evidence="2" id="KW-1185">Reference proteome</keyword>
<organism evidence="1 2">
    <name type="scientific">Filimonas zeae</name>
    <dbReference type="NCBI Taxonomy" id="1737353"/>
    <lineage>
        <taxon>Bacteria</taxon>
        <taxon>Pseudomonadati</taxon>
        <taxon>Bacteroidota</taxon>
        <taxon>Chitinophagia</taxon>
        <taxon>Chitinophagales</taxon>
        <taxon>Chitinophagaceae</taxon>
        <taxon>Filimonas</taxon>
    </lineage>
</organism>
<comment type="caution">
    <text evidence="1">The sequence shown here is derived from an EMBL/GenBank/DDBJ whole genome shotgun (WGS) entry which is preliminary data.</text>
</comment>
<evidence type="ECO:0000313" key="2">
    <source>
        <dbReference type="Proteomes" id="UP000627292"/>
    </source>
</evidence>
<sequence length="200" mass="23576">MSSTWQLTAPELTLVQNAEWLLTKQQITGKVYELLGTLSTRYSNLLLQYPPADAAILQPTPKIARGEYYRQLPYVILDQPRFFKQEDAFAIRSLFWWGQHFSIHLHLSGRYKAQYMPLLLRHLQQGRLQQWHTVLAEDPWQHYFGPGNYQPVTPQTTDISTAWQTLPFIKLGQYLPLNRWEEALPFYTSRFETLLQLLHT</sequence>
<evidence type="ECO:0000313" key="1">
    <source>
        <dbReference type="EMBL" id="GGH67374.1"/>
    </source>
</evidence>
<dbReference type="RefSeq" id="WP_188952128.1">
    <property type="nucleotide sequence ID" value="NZ_BMIB01000002.1"/>
</dbReference>
<gene>
    <name evidence="1" type="ORF">GCM10011379_22580</name>
</gene>
<dbReference type="AlphaFoldDB" id="A0A917MVU9"/>
<reference evidence="1" key="1">
    <citation type="journal article" date="2014" name="Int. J. Syst. Evol. Microbiol.">
        <title>Complete genome sequence of Corynebacterium casei LMG S-19264T (=DSM 44701T), isolated from a smear-ripened cheese.</title>
        <authorList>
            <consortium name="US DOE Joint Genome Institute (JGI-PGF)"/>
            <person name="Walter F."/>
            <person name="Albersmeier A."/>
            <person name="Kalinowski J."/>
            <person name="Ruckert C."/>
        </authorList>
    </citation>
    <scope>NUCLEOTIDE SEQUENCE</scope>
    <source>
        <strain evidence="1">CGMCC 1.15290</strain>
    </source>
</reference>